<evidence type="ECO:0000256" key="4">
    <source>
        <dbReference type="ARBA" id="ARBA00022989"/>
    </source>
</evidence>
<reference evidence="8 9" key="1">
    <citation type="submission" date="2017-03" db="EMBL/GenBank/DDBJ databases">
        <authorList>
            <person name="Afonso C.L."/>
            <person name="Miller P.J."/>
            <person name="Scott M.A."/>
            <person name="Spackman E."/>
            <person name="Goraichik I."/>
            <person name="Dimitrov K.M."/>
            <person name="Suarez D.L."/>
            <person name="Swayne D.E."/>
        </authorList>
    </citation>
    <scope>NUCLEOTIDE SEQUENCE [LARGE SCALE GENOMIC DNA]</scope>
    <source>
        <strain evidence="8 9">CECT 7450</strain>
    </source>
</reference>
<feature type="transmembrane region" description="Helical" evidence="6">
    <location>
        <begin position="221"/>
        <end position="241"/>
    </location>
</feature>
<comment type="subcellular location">
    <subcellularLocation>
        <location evidence="1">Membrane</location>
        <topology evidence="1">Multi-pass membrane protein</topology>
    </subcellularLocation>
</comment>
<comment type="similarity">
    <text evidence="2">Belongs to the drug/metabolite transporter (DMT) superfamily. 10 TMS drug/metabolite exporter (DME) (TC 2.A.7.3) family.</text>
</comment>
<protein>
    <submittedName>
        <fullName evidence="8">EamA-like transporter family protein</fullName>
    </submittedName>
</protein>
<organism evidence="8 9">
    <name type="scientific">Roseovarius albus</name>
    <dbReference type="NCBI Taxonomy" id="1247867"/>
    <lineage>
        <taxon>Bacteria</taxon>
        <taxon>Pseudomonadati</taxon>
        <taxon>Pseudomonadota</taxon>
        <taxon>Alphaproteobacteria</taxon>
        <taxon>Rhodobacterales</taxon>
        <taxon>Roseobacteraceae</taxon>
        <taxon>Roseovarius</taxon>
    </lineage>
</organism>
<evidence type="ECO:0000313" key="9">
    <source>
        <dbReference type="Proteomes" id="UP000193061"/>
    </source>
</evidence>
<dbReference type="PANTHER" id="PTHR22911">
    <property type="entry name" value="ACYL-MALONYL CONDENSING ENZYME-RELATED"/>
    <property type="match status" value="1"/>
</dbReference>
<dbReference type="SUPFAM" id="SSF103481">
    <property type="entry name" value="Multidrug resistance efflux transporter EmrE"/>
    <property type="match status" value="2"/>
</dbReference>
<evidence type="ECO:0000256" key="3">
    <source>
        <dbReference type="ARBA" id="ARBA00022692"/>
    </source>
</evidence>
<feature type="transmembrane region" description="Helical" evidence="6">
    <location>
        <begin position="149"/>
        <end position="170"/>
    </location>
</feature>
<sequence length="304" mass="33356">MPLSLSSSVNGKKITGMIMMAVAMLMVPGLDAVAKILMERLPPLQVTFGRFLVQTIVLLPLFMMVPKRRTPVVGHVLAGFFLGLALLSFNYALQVMPIANALAIFFVEPLVLTLLGAVLLRETLGFQRLGAIVIGLVGALIVLRPNLSTYGVTALFPLATAFLFSCYMLVTRRMSQSRDLLLLQFWTGFFSALVLLIAVGLKLHFAPDAQSYLTPNIRELWLFLLLGLLAGLGHQLIIRALSFIEAGVAAPFQYLEIVSAIFLGWVVFGDFPDMRTWAGTIIIVCAGLYVIRCELRQTQAVNVL</sequence>
<keyword evidence="9" id="KW-1185">Reference proteome</keyword>
<evidence type="ECO:0000259" key="7">
    <source>
        <dbReference type="Pfam" id="PF00892"/>
    </source>
</evidence>
<evidence type="ECO:0000256" key="5">
    <source>
        <dbReference type="ARBA" id="ARBA00023136"/>
    </source>
</evidence>
<feature type="transmembrane region" description="Helical" evidence="6">
    <location>
        <begin position="126"/>
        <end position="143"/>
    </location>
</feature>
<keyword evidence="3 6" id="KW-0812">Transmembrane</keyword>
<dbReference type="Proteomes" id="UP000193061">
    <property type="component" value="Unassembled WGS sequence"/>
</dbReference>
<feature type="transmembrane region" description="Helical" evidence="6">
    <location>
        <begin position="248"/>
        <end position="268"/>
    </location>
</feature>
<feature type="domain" description="EamA" evidence="7">
    <location>
        <begin position="15"/>
        <end position="143"/>
    </location>
</feature>
<dbReference type="PANTHER" id="PTHR22911:SF6">
    <property type="entry name" value="SOLUTE CARRIER FAMILY 35 MEMBER G1"/>
    <property type="match status" value="1"/>
</dbReference>
<feature type="transmembrane region" description="Helical" evidence="6">
    <location>
        <begin position="274"/>
        <end position="291"/>
    </location>
</feature>
<dbReference type="InterPro" id="IPR000620">
    <property type="entry name" value="EamA_dom"/>
</dbReference>
<dbReference type="EMBL" id="FWFX01000001">
    <property type="protein sequence ID" value="SLN13197.1"/>
    <property type="molecule type" value="Genomic_DNA"/>
</dbReference>
<evidence type="ECO:0000313" key="8">
    <source>
        <dbReference type="EMBL" id="SLN13197.1"/>
    </source>
</evidence>
<dbReference type="InterPro" id="IPR037185">
    <property type="entry name" value="EmrE-like"/>
</dbReference>
<accession>A0A1X6Y7U7</accession>
<gene>
    <name evidence="8" type="ORF">ROA7450_00172</name>
</gene>
<evidence type="ECO:0000256" key="6">
    <source>
        <dbReference type="SAM" id="Phobius"/>
    </source>
</evidence>
<dbReference type="Pfam" id="PF00892">
    <property type="entry name" value="EamA"/>
    <property type="match status" value="2"/>
</dbReference>
<feature type="transmembrane region" description="Helical" evidence="6">
    <location>
        <begin position="72"/>
        <end position="92"/>
    </location>
</feature>
<feature type="transmembrane region" description="Helical" evidence="6">
    <location>
        <begin position="182"/>
        <end position="201"/>
    </location>
</feature>
<feature type="transmembrane region" description="Helical" evidence="6">
    <location>
        <begin position="14"/>
        <end position="38"/>
    </location>
</feature>
<keyword evidence="4 6" id="KW-1133">Transmembrane helix</keyword>
<dbReference type="Gene3D" id="1.10.3730.20">
    <property type="match status" value="1"/>
</dbReference>
<keyword evidence="5 6" id="KW-0472">Membrane</keyword>
<name>A0A1X6Y7U7_9RHOB</name>
<evidence type="ECO:0000256" key="1">
    <source>
        <dbReference type="ARBA" id="ARBA00004141"/>
    </source>
</evidence>
<feature type="transmembrane region" description="Helical" evidence="6">
    <location>
        <begin position="98"/>
        <end position="119"/>
    </location>
</feature>
<dbReference type="GO" id="GO:0016020">
    <property type="term" value="C:membrane"/>
    <property type="evidence" value="ECO:0007669"/>
    <property type="project" value="UniProtKB-SubCell"/>
</dbReference>
<proteinExistence type="inferred from homology"/>
<dbReference type="AlphaFoldDB" id="A0A1X6Y7U7"/>
<feature type="domain" description="EamA" evidence="7">
    <location>
        <begin position="155"/>
        <end position="287"/>
    </location>
</feature>
<evidence type="ECO:0000256" key="2">
    <source>
        <dbReference type="ARBA" id="ARBA00009853"/>
    </source>
</evidence>